<dbReference type="EMBL" id="JANJOU010000002">
    <property type="protein sequence ID" value="MCR0981103.1"/>
    <property type="molecule type" value="Genomic_DNA"/>
</dbReference>
<name>A0ABT1WZ43_9PROT</name>
<protein>
    <submittedName>
        <fullName evidence="4">Phosphocholine cytidylyltransferase family protein</fullName>
    </submittedName>
</protein>
<dbReference type="SUPFAM" id="SSF53448">
    <property type="entry name" value="Nucleotide-diphospho-sugar transferases"/>
    <property type="match status" value="1"/>
</dbReference>
<evidence type="ECO:0000313" key="4">
    <source>
        <dbReference type="EMBL" id="MCR0981103.1"/>
    </source>
</evidence>
<evidence type="ECO:0000313" key="5">
    <source>
        <dbReference type="Proteomes" id="UP001524642"/>
    </source>
</evidence>
<keyword evidence="5" id="KW-1185">Reference proteome</keyword>
<keyword evidence="1" id="KW-0808">Transferase</keyword>
<evidence type="ECO:0000256" key="1">
    <source>
        <dbReference type="ARBA" id="ARBA00022679"/>
    </source>
</evidence>
<proteinExistence type="predicted"/>
<sequence>MKAIILCAGQGKRLLPMTERVPKCLLRAGDRSILEWQFRGLFAAGIKEATLVTGFEAGAVEARLPAITPPGLQVSTVFNPFFAVAENIGSCFLVRDLLRAGDTVLLNGDTLFEPAVLRHLLAAPAAPITVTIDRKEGYDADDMKVSLDGTRLLDIGKTLPPERTNGESIGMLRFQGAGGALFADGLDEALRQPEGLRRWYLSVIQSLARAHEVRVTSIEGLSWGEVDYPDDLKQADALVRSWDAATPALTGAG</sequence>
<evidence type="ECO:0000256" key="2">
    <source>
        <dbReference type="ARBA" id="ARBA00022695"/>
    </source>
</evidence>
<comment type="caution">
    <text evidence="4">The sequence shown here is derived from an EMBL/GenBank/DDBJ whole genome shotgun (WGS) entry which is preliminary data.</text>
</comment>
<dbReference type="InterPro" id="IPR029044">
    <property type="entry name" value="Nucleotide-diphossugar_trans"/>
</dbReference>
<dbReference type="CDD" id="cd02523">
    <property type="entry name" value="PC_cytidylyltransferase"/>
    <property type="match status" value="1"/>
</dbReference>
<dbReference type="PANTHER" id="PTHR43584">
    <property type="entry name" value="NUCLEOTIDYL TRANSFERASE"/>
    <property type="match status" value="1"/>
</dbReference>
<dbReference type="PANTHER" id="PTHR43584:SF8">
    <property type="entry name" value="N-ACETYLMURAMATE ALPHA-1-PHOSPHATE URIDYLYLTRANSFERASE"/>
    <property type="match status" value="1"/>
</dbReference>
<reference evidence="4 5" key="1">
    <citation type="submission" date="2022-06" db="EMBL/GenBank/DDBJ databases">
        <title>Roseomonas CN29.</title>
        <authorList>
            <person name="Cheng Y."/>
            <person name="He X."/>
        </authorList>
    </citation>
    <scope>NUCLEOTIDE SEQUENCE [LARGE SCALE GENOMIC DNA]</scope>
    <source>
        <strain evidence="4 5">CN29</strain>
    </source>
</reference>
<dbReference type="GO" id="GO:0016779">
    <property type="term" value="F:nucleotidyltransferase activity"/>
    <property type="evidence" value="ECO:0007669"/>
    <property type="project" value="UniProtKB-KW"/>
</dbReference>
<feature type="domain" description="Nucleotidyl transferase" evidence="3">
    <location>
        <begin position="2"/>
        <end position="121"/>
    </location>
</feature>
<dbReference type="Pfam" id="PF00483">
    <property type="entry name" value="NTP_transferase"/>
    <property type="match status" value="1"/>
</dbReference>
<accession>A0ABT1WZ43</accession>
<dbReference type="InterPro" id="IPR005835">
    <property type="entry name" value="NTP_transferase_dom"/>
</dbReference>
<gene>
    <name evidence="4" type="ORF">NRP21_03460</name>
</gene>
<keyword evidence="2 4" id="KW-0548">Nucleotidyltransferase</keyword>
<evidence type="ECO:0000259" key="3">
    <source>
        <dbReference type="Pfam" id="PF00483"/>
    </source>
</evidence>
<dbReference type="InterPro" id="IPR050065">
    <property type="entry name" value="GlmU-like"/>
</dbReference>
<organism evidence="4 5">
    <name type="scientific">Roseomonas populi</name>
    <dbReference type="NCBI Taxonomy" id="3121582"/>
    <lineage>
        <taxon>Bacteria</taxon>
        <taxon>Pseudomonadati</taxon>
        <taxon>Pseudomonadota</taxon>
        <taxon>Alphaproteobacteria</taxon>
        <taxon>Acetobacterales</taxon>
        <taxon>Roseomonadaceae</taxon>
        <taxon>Roseomonas</taxon>
    </lineage>
</organism>
<dbReference type="RefSeq" id="WP_257714783.1">
    <property type="nucleotide sequence ID" value="NZ_JANJOU010000002.1"/>
</dbReference>
<dbReference type="Proteomes" id="UP001524642">
    <property type="component" value="Unassembled WGS sequence"/>
</dbReference>
<dbReference type="Gene3D" id="3.90.550.10">
    <property type="entry name" value="Spore Coat Polysaccharide Biosynthesis Protein SpsA, Chain A"/>
    <property type="match status" value="1"/>
</dbReference>